<keyword evidence="6" id="KW-0175">Coiled coil</keyword>
<feature type="compositionally biased region" description="Low complexity" evidence="8">
    <location>
        <begin position="652"/>
        <end position="670"/>
    </location>
</feature>
<evidence type="ECO:0000256" key="4">
    <source>
        <dbReference type="ARBA" id="ARBA00022729"/>
    </source>
</evidence>
<feature type="region of interest" description="Disordered" evidence="8">
    <location>
        <begin position="46"/>
        <end position="72"/>
    </location>
</feature>
<keyword evidence="4 9" id="KW-0732">Signal</keyword>
<keyword evidence="7" id="KW-0572">Peptidoglycan-anchor</keyword>
<dbReference type="AlphaFoldDB" id="A0AAU7NK12"/>
<dbReference type="Pfam" id="PF19258">
    <property type="entry name" value="KxYKxGKxW_sig"/>
    <property type="match status" value="1"/>
</dbReference>
<feature type="compositionally biased region" description="Polar residues" evidence="8">
    <location>
        <begin position="153"/>
        <end position="174"/>
    </location>
</feature>
<feature type="region of interest" description="Disordered" evidence="8">
    <location>
        <begin position="92"/>
        <end position="241"/>
    </location>
</feature>
<feature type="compositionally biased region" description="Low complexity" evidence="8">
    <location>
        <begin position="689"/>
        <end position="706"/>
    </location>
</feature>
<comment type="subcellular location">
    <subcellularLocation>
        <location evidence="1">Golgi apparatus</location>
    </subcellularLocation>
</comment>
<reference evidence="11" key="1">
    <citation type="submission" date="2014-02" db="EMBL/GenBank/DDBJ databases">
        <authorList>
            <person name="Zhao D."/>
            <person name="Dong X."/>
            <person name="Li Y."/>
            <person name="Lv L."/>
            <person name="Zhao D."/>
            <person name="Gao Y."/>
            <person name="Wang Y."/>
            <person name="Li Y."/>
        </authorList>
    </citation>
    <scope>NUCLEOTIDE SEQUENCE</scope>
    <source>
        <strain evidence="11">CGMCC 7049</strain>
    </source>
</reference>
<dbReference type="GO" id="GO:0006888">
    <property type="term" value="P:endoplasmic reticulum to Golgi vesicle-mediated transport"/>
    <property type="evidence" value="ECO:0007669"/>
    <property type="project" value="TreeGrafter"/>
</dbReference>
<evidence type="ECO:0000256" key="9">
    <source>
        <dbReference type="SAM" id="SignalP"/>
    </source>
</evidence>
<dbReference type="GO" id="GO:0031267">
    <property type="term" value="F:small GTPase binding"/>
    <property type="evidence" value="ECO:0007669"/>
    <property type="project" value="TreeGrafter"/>
</dbReference>
<feature type="compositionally biased region" description="Basic and acidic residues" evidence="8">
    <location>
        <begin position="122"/>
        <end position="137"/>
    </location>
</feature>
<feature type="compositionally biased region" description="Polar residues" evidence="8">
    <location>
        <begin position="714"/>
        <end position="723"/>
    </location>
</feature>
<evidence type="ECO:0000313" key="11">
    <source>
        <dbReference type="EMBL" id="XBS07953.1"/>
    </source>
</evidence>
<dbReference type="GO" id="GO:0007030">
    <property type="term" value="P:Golgi organization"/>
    <property type="evidence" value="ECO:0007669"/>
    <property type="project" value="TreeGrafter"/>
</dbReference>
<sequence length="815" mass="88292">MRKDYHDQKNHYKMYKAGKNWLFAGIGVITLASTVAMTTPNAHAAELNNDTNLSSTQKDEQKVTSATPAQQAAIDDAQKDVDQDNADITQNQKNTADEQANHDILTDQTAGKQSDVDQAQADADKANDQVDKDKSAVDDAVPTDYQDKEDAEQQAQNNTDKAQDAVNQTTTDKNQAQKDVDNASNKADQAKTAKDDAAKNKTDAQDQADAAKNKVDNTNKTTKVHHDATPVKPGTYDKGNVIDSEASLPDTLLDPKDGHTDDVAYYGSSWYVYDSKNDKSKKIDINNLTQNQINELGQYALGLINSLRKQYGLSPMIMSDNTQKMAAGDIAIRNKNGITDDHSLIGNNISQADWNKYTFDSIAGNHDGTKFAAQNLGFFFGAEDTMLAAKVSVLQMLTAMAFDDGPGNYHRQAILMNPNSVDGHNIYSDEEDVTYYFGYGHQSSGNESIFDFWKENNSNVWNGGIAVSTGSDGHSSFASELMKHQKTGYTNNGTDTIETNPAYTNAVNDYNQALAQLTSANKAYNQANDAYNNATNNLNDAKTNLANATTKLETAKSNLNDAKTKLADAKQALADVTTQYADQLAAYNQAKATLKNDQAKAKQLNQDLANAKKALADNQSSIATSEAKIAQLQDQLKDLQAKLAKDEKNLADAKAAAENNDNSDDTNTGDADIDNNDSDDTNTSDDDTNTNNSEDTSDTNNNSDSNNHSDDVVPSQSDTKDLNNTVDITENTQNNNVENTAVANNTKSSPVTQNVVYKTNNQTVTPAQVAASTFNQSQLPQTGENQQNGKMSIIGLIGLALSSLGLAKLFGRKHV</sequence>
<feature type="region of interest" description="Disordered" evidence="8">
    <location>
        <begin position="650"/>
        <end position="723"/>
    </location>
</feature>
<keyword evidence="2" id="KW-0134">Cell wall</keyword>
<dbReference type="RefSeq" id="WP_051662258.1">
    <property type="nucleotide sequence ID" value="NZ_CP157400.1"/>
</dbReference>
<feature type="compositionally biased region" description="Basic and acidic residues" evidence="8">
    <location>
        <begin position="188"/>
        <end position="217"/>
    </location>
</feature>
<evidence type="ECO:0000256" key="2">
    <source>
        <dbReference type="ARBA" id="ARBA00022512"/>
    </source>
</evidence>
<dbReference type="GO" id="GO:0005737">
    <property type="term" value="C:cytoplasm"/>
    <property type="evidence" value="ECO:0007669"/>
    <property type="project" value="GOC"/>
</dbReference>
<protein>
    <submittedName>
        <fullName evidence="11">SEC10/PgrA surface exclusion domain-containing protein</fullName>
    </submittedName>
</protein>
<evidence type="ECO:0000259" key="10">
    <source>
        <dbReference type="PROSITE" id="PS50847"/>
    </source>
</evidence>
<keyword evidence="3" id="KW-0964">Secreted</keyword>
<evidence type="ECO:0000256" key="5">
    <source>
        <dbReference type="ARBA" id="ARBA00023034"/>
    </source>
</evidence>
<dbReference type="InterPro" id="IPR022263">
    <property type="entry name" value="KxYKxGKxW"/>
</dbReference>
<dbReference type="SUPFAM" id="SSF57997">
    <property type="entry name" value="Tropomyosin"/>
    <property type="match status" value="1"/>
</dbReference>
<dbReference type="Gene3D" id="1.20.120.330">
    <property type="entry name" value="Nucleotidyltransferases domain 2"/>
    <property type="match status" value="1"/>
</dbReference>
<dbReference type="InterPro" id="IPR027607">
    <property type="entry name" value="Surf_Exclu_SEC10/PgrA"/>
</dbReference>
<accession>A0AAU7NK12</accession>
<evidence type="ECO:0000256" key="3">
    <source>
        <dbReference type="ARBA" id="ARBA00022525"/>
    </source>
</evidence>
<feature type="compositionally biased region" description="Low complexity" evidence="8">
    <location>
        <begin position="112"/>
        <end position="121"/>
    </location>
</feature>
<gene>
    <name evidence="11" type="ORF">BB06_06925</name>
</gene>
<dbReference type="EMBL" id="CP157400">
    <property type="protein sequence ID" value="XBS07953.1"/>
    <property type="molecule type" value="Genomic_DNA"/>
</dbReference>
<evidence type="ECO:0000256" key="6">
    <source>
        <dbReference type="ARBA" id="ARBA00023054"/>
    </source>
</evidence>
<feature type="compositionally biased region" description="Acidic residues" evidence="8">
    <location>
        <begin position="671"/>
        <end position="688"/>
    </location>
</feature>
<feature type="domain" description="Gram-positive cocci surface proteins LPxTG" evidence="10">
    <location>
        <begin position="779"/>
        <end position="815"/>
    </location>
</feature>
<evidence type="ECO:0000256" key="7">
    <source>
        <dbReference type="ARBA" id="ARBA00023088"/>
    </source>
</evidence>
<reference evidence="11" key="2">
    <citation type="submission" date="2024-05" db="EMBL/GenBank/DDBJ databases">
        <authorList>
            <person name="Chen H."/>
        </authorList>
    </citation>
    <scope>NUCLEOTIDE SEQUENCE</scope>
    <source>
        <strain evidence="11">CGMCC 7049</strain>
    </source>
</reference>
<name>A0AAU7NK12_PEDPE</name>
<dbReference type="PANTHER" id="PTHR18921">
    <property type="entry name" value="MYOSIN HEAVY CHAIN - RELATED"/>
    <property type="match status" value="1"/>
</dbReference>
<evidence type="ECO:0000256" key="1">
    <source>
        <dbReference type="ARBA" id="ARBA00004555"/>
    </source>
</evidence>
<dbReference type="PANTHER" id="PTHR18921:SF2">
    <property type="entry name" value="THYROID RECEPTOR-INTERACTING PROTEIN 11"/>
    <property type="match status" value="1"/>
</dbReference>
<organism evidence="11">
    <name type="scientific">Pediococcus pentosaceus CGMCC 7049</name>
    <dbReference type="NCBI Taxonomy" id="1460385"/>
    <lineage>
        <taxon>Bacteria</taxon>
        <taxon>Bacillati</taxon>
        <taxon>Bacillota</taxon>
        <taxon>Bacilli</taxon>
        <taxon>Lactobacillales</taxon>
        <taxon>Lactobacillaceae</taxon>
        <taxon>Pediococcus</taxon>
    </lineage>
</organism>
<evidence type="ECO:0000256" key="8">
    <source>
        <dbReference type="SAM" id="MobiDB-lite"/>
    </source>
</evidence>
<dbReference type="NCBIfam" id="TIGR01167">
    <property type="entry name" value="LPXTG_anchor"/>
    <property type="match status" value="1"/>
</dbReference>
<proteinExistence type="predicted"/>
<feature type="signal peptide" evidence="9">
    <location>
        <begin position="1"/>
        <end position="44"/>
    </location>
</feature>
<feature type="compositionally biased region" description="Basic and acidic residues" evidence="8">
    <location>
        <begin position="95"/>
        <end position="105"/>
    </location>
</feature>
<keyword evidence="5" id="KW-0333">Golgi apparatus</keyword>
<feature type="chain" id="PRO_5043817809" evidence="9">
    <location>
        <begin position="45"/>
        <end position="815"/>
    </location>
</feature>
<dbReference type="InterPro" id="IPR019931">
    <property type="entry name" value="LPXTG_anchor"/>
</dbReference>
<dbReference type="PROSITE" id="PS50847">
    <property type="entry name" value="GRAM_POS_ANCHORING"/>
    <property type="match status" value="1"/>
</dbReference>
<dbReference type="NCBIfam" id="TIGR04320">
    <property type="entry name" value="Surf_Exclu_PgrA"/>
    <property type="match status" value="1"/>
</dbReference>
<dbReference type="NCBIfam" id="TIGR03715">
    <property type="entry name" value="KxYKxGKxW"/>
    <property type="match status" value="1"/>
</dbReference>